<feature type="binding site" evidence="5">
    <location>
        <position position="146"/>
    </location>
    <ligand>
        <name>S-adenosyl-L-methionine</name>
        <dbReference type="ChEBI" id="CHEBI:59789"/>
    </ligand>
</feature>
<accession>A0A844FAQ4</accession>
<dbReference type="GeneID" id="62696533"/>
<keyword evidence="3 5" id="KW-0949">S-adenosyl-L-methionine</keyword>
<dbReference type="NCBIfam" id="TIGR00536">
    <property type="entry name" value="hemK_fam"/>
    <property type="match status" value="1"/>
</dbReference>
<dbReference type="GO" id="GO:0003676">
    <property type="term" value="F:nucleic acid binding"/>
    <property type="evidence" value="ECO:0007669"/>
    <property type="project" value="InterPro"/>
</dbReference>
<feature type="binding site" evidence="5">
    <location>
        <begin position="187"/>
        <end position="190"/>
    </location>
    <ligand>
        <name>substrate</name>
    </ligand>
</feature>
<dbReference type="Proteomes" id="UP000462363">
    <property type="component" value="Unassembled WGS sequence"/>
</dbReference>
<dbReference type="Gene3D" id="3.40.50.150">
    <property type="entry name" value="Vaccinia Virus protein VP39"/>
    <property type="match status" value="1"/>
</dbReference>
<dbReference type="InterPro" id="IPR040758">
    <property type="entry name" value="PrmC_N"/>
</dbReference>
<keyword evidence="2 5" id="KW-0808">Transferase</keyword>
<dbReference type="InterPro" id="IPR004556">
    <property type="entry name" value="HemK-like"/>
</dbReference>
<name>A0A844FAQ4_CLOSV</name>
<sequence length="283" mass="32185">MKKRTLTFQQIYREGTSMLKEAGIREAALDAWYLLEFATGISKASYYGDPDKEIKEEEAARYLGYIEIRKSRIPLQHITKEQAFMGYPFYVDEHVLIPRQDTETLVEEALKVLKPGMQVLDLCTGSGCILISLMKMCKGLYGTGSDISEDALEVARKNACRLEVNAAFIRSSLFEHISGRYDLIVSNPPYIPTSVIEGLQEEVRLYDPFIALDGKEDGLYFYREIIKAGIRYLRPEGYLMFEIGYDQGNEVACLMEKQGYRNILVKKDLAGLDRVVSGMYNGE</sequence>
<dbReference type="GO" id="GO:0102559">
    <property type="term" value="F:peptide chain release factor N(5)-glutamine methyltransferase activity"/>
    <property type="evidence" value="ECO:0007669"/>
    <property type="project" value="UniProtKB-EC"/>
</dbReference>
<dbReference type="Pfam" id="PF05175">
    <property type="entry name" value="MTS"/>
    <property type="match status" value="1"/>
</dbReference>
<dbReference type="NCBIfam" id="TIGR03534">
    <property type="entry name" value="RF_mod_PrmC"/>
    <property type="match status" value="1"/>
</dbReference>
<feature type="domain" description="Methyltransferase small" evidence="6">
    <location>
        <begin position="110"/>
        <end position="190"/>
    </location>
</feature>
<evidence type="ECO:0000313" key="8">
    <source>
        <dbReference type="EMBL" id="MSS39499.1"/>
    </source>
</evidence>
<evidence type="ECO:0000259" key="6">
    <source>
        <dbReference type="Pfam" id="PF05175"/>
    </source>
</evidence>
<dbReference type="HAMAP" id="MF_02126">
    <property type="entry name" value="RF_methyltr_PrmC"/>
    <property type="match status" value="1"/>
</dbReference>
<dbReference type="InterPro" id="IPR050320">
    <property type="entry name" value="N5-glutamine_MTase"/>
</dbReference>
<feature type="domain" description="Release factor glutamine methyltransferase N-terminal" evidence="7">
    <location>
        <begin position="10"/>
        <end position="79"/>
    </location>
</feature>
<dbReference type="AlphaFoldDB" id="A0A844FAQ4"/>
<evidence type="ECO:0000259" key="7">
    <source>
        <dbReference type="Pfam" id="PF17827"/>
    </source>
</evidence>
<keyword evidence="1 5" id="KW-0489">Methyltransferase</keyword>
<dbReference type="PANTHER" id="PTHR18895:SF74">
    <property type="entry name" value="MTRF1L RELEASE FACTOR GLUTAMINE METHYLTRANSFERASE"/>
    <property type="match status" value="1"/>
</dbReference>
<dbReference type="Pfam" id="PF17827">
    <property type="entry name" value="PrmC_N"/>
    <property type="match status" value="1"/>
</dbReference>
<gene>
    <name evidence="5 8" type="primary">prmC</name>
    <name evidence="8" type="ORF">FYJ37_03770</name>
</gene>
<evidence type="ECO:0000256" key="2">
    <source>
        <dbReference type="ARBA" id="ARBA00022679"/>
    </source>
</evidence>
<dbReference type="PANTHER" id="PTHR18895">
    <property type="entry name" value="HEMK METHYLTRANSFERASE"/>
    <property type="match status" value="1"/>
</dbReference>
<dbReference type="InterPro" id="IPR002052">
    <property type="entry name" value="DNA_methylase_N6_adenine_CS"/>
</dbReference>
<dbReference type="InterPro" id="IPR029063">
    <property type="entry name" value="SAM-dependent_MTases_sf"/>
</dbReference>
<dbReference type="RefSeq" id="WP_004606982.1">
    <property type="nucleotide sequence ID" value="NZ_AP024846.1"/>
</dbReference>
<dbReference type="GO" id="GO:0032259">
    <property type="term" value="P:methylation"/>
    <property type="evidence" value="ECO:0007669"/>
    <property type="project" value="UniProtKB-KW"/>
</dbReference>
<evidence type="ECO:0000313" key="9">
    <source>
        <dbReference type="Proteomes" id="UP000462363"/>
    </source>
</evidence>
<dbReference type="SUPFAM" id="SSF53335">
    <property type="entry name" value="S-adenosyl-L-methionine-dependent methyltransferases"/>
    <property type="match status" value="1"/>
</dbReference>
<proteinExistence type="inferred from homology"/>
<organism evidence="8 9">
    <name type="scientific">Clostridium scindens (strain JCM 10418 / VPI 12708)</name>
    <dbReference type="NCBI Taxonomy" id="29347"/>
    <lineage>
        <taxon>Bacteria</taxon>
        <taxon>Bacillati</taxon>
        <taxon>Bacillota</taxon>
        <taxon>Clostridia</taxon>
        <taxon>Lachnospirales</taxon>
        <taxon>Lachnospiraceae</taxon>
    </lineage>
</organism>
<dbReference type="Gene3D" id="1.10.8.10">
    <property type="entry name" value="DNA helicase RuvA subunit, C-terminal domain"/>
    <property type="match status" value="1"/>
</dbReference>
<feature type="binding site" evidence="5">
    <location>
        <position position="187"/>
    </location>
    <ligand>
        <name>S-adenosyl-L-methionine</name>
        <dbReference type="ChEBI" id="CHEBI:59789"/>
    </ligand>
</feature>
<evidence type="ECO:0000256" key="4">
    <source>
        <dbReference type="ARBA" id="ARBA00048391"/>
    </source>
</evidence>
<dbReference type="InterPro" id="IPR019874">
    <property type="entry name" value="RF_methyltr_PrmC"/>
</dbReference>
<comment type="function">
    <text evidence="5">Methylates the class 1 translation termination release factors RF1/PrfA and RF2/PrfB on the glutamine residue of the universally conserved GGQ motif.</text>
</comment>
<dbReference type="EMBL" id="VUMB01000006">
    <property type="protein sequence ID" value="MSS39499.1"/>
    <property type="molecule type" value="Genomic_DNA"/>
</dbReference>
<comment type="catalytic activity">
    <reaction evidence="4 5">
        <text>L-glutaminyl-[peptide chain release factor] + S-adenosyl-L-methionine = N(5)-methyl-L-glutaminyl-[peptide chain release factor] + S-adenosyl-L-homocysteine + H(+)</text>
        <dbReference type="Rhea" id="RHEA:42896"/>
        <dbReference type="Rhea" id="RHEA-COMP:10271"/>
        <dbReference type="Rhea" id="RHEA-COMP:10272"/>
        <dbReference type="ChEBI" id="CHEBI:15378"/>
        <dbReference type="ChEBI" id="CHEBI:30011"/>
        <dbReference type="ChEBI" id="CHEBI:57856"/>
        <dbReference type="ChEBI" id="CHEBI:59789"/>
        <dbReference type="ChEBI" id="CHEBI:61891"/>
        <dbReference type="EC" id="2.1.1.297"/>
    </reaction>
</comment>
<evidence type="ECO:0000256" key="5">
    <source>
        <dbReference type="HAMAP-Rule" id="MF_02126"/>
    </source>
</evidence>
<dbReference type="CDD" id="cd02440">
    <property type="entry name" value="AdoMet_MTases"/>
    <property type="match status" value="1"/>
</dbReference>
<evidence type="ECO:0000256" key="3">
    <source>
        <dbReference type="ARBA" id="ARBA00022691"/>
    </source>
</evidence>
<comment type="caution">
    <text evidence="8">The sequence shown here is derived from an EMBL/GenBank/DDBJ whole genome shotgun (WGS) entry which is preliminary data.</text>
</comment>
<dbReference type="PROSITE" id="PS00092">
    <property type="entry name" value="N6_MTASE"/>
    <property type="match status" value="1"/>
</dbReference>
<dbReference type="InterPro" id="IPR007848">
    <property type="entry name" value="Small_mtfrase_dom"/>
</dbReference>
<protein>
    <recommendedName>
        <fullName evidence="5">Release factor glutamine methyltransferase</fullName>
        <shortName evidence="5">RF MTase</shortName>
        <ecNumber evidence="5">2.1.1.297</ecNumber>
    </recommendedName>
    <alternativeName>
        <fullName evidence="5">N5-glutamine methyltransferase PrmC</fullName>
    </alternativeName>
    <alternativeName>
        <fullName evidence="5">Protein-(glutamine-N5) MTase PrmC</fullName>
    </alternativeName>
    <alternativeName>
        <fullName evidence="5">Protein-glutamine N-methyltransferase PrmC</fullName>
    </alternativeName>
</protein>
<dbReference type="EC" id="2.1.1.297" evidence="5"/>
<comment type="caution">
    <text evidence="5">Lacks conserved residue(s) required for the propagation of feature annotation.</text>
</comment>
<evidence type="ECO:0000256" key="1">
    <source>
        <dbReference type="ARBA" id="ARBA00022603"/>
    </source>
</evidence>
<comment type="similarity">
    <text evidence="5">Belongs to the protein N5-glutamine methyltransferase family. PrmC subfamily.</text>
</comment>
<reference evidence="8 9" key="1">
    <citation type="submission" date="2019-08" db="EMBL/GenBank/DDBJ databases">
        <title>In-depth cultivation of the pig gut microbiome towards novel bacterial diversity and tailored functional studies.</title>
        <authorList>
            <person name="Wylensek D."/>
            <person name="Hitch T.C.A."/>
            <person name="Clavel T."/>
        </authorList>
    </citation>
    <scope>NUCLEOTIDE SEQUENCE [LARGE SCALE GENOMIC DNA]</scope>
    <source>
        <strain evidence="8 9">BL-389-WT-3D</strain>
    </source>
</reference>